<evidence type="ECO:0000256" key="7">
    <source>
        <dbReference type="ARBA" id="ARBA00023053"/>
    </source>
</evidence>
<keyword evidence="5 11" id="KW-0812">Transmembrane</keyword>
<dbReference type="NCBIfam" id="TIGR00773">
    <property type="entry name" value="NhaA"/>
    <property type="match status" value="1"/>
</dbReference>
<evidence type="ECO:0000256" key="1">
    <source>
        <dbReference type="ARBA" id="ARBA00004429"/>
    </source>
</evidence>
<keyword evidence="6 11" id="KW-1133">Transmembrane helix</keyword>
<feature type="transmembrane region" description="Helical" evidence="11">
    <location>
        <begin position="229"/>
        <end position="246"/>
    </location>
</feature>
<dbReference type="EMBL" id="SMTK01000004">
    <property type="protein sequence ID" value="TDK24639.1"/>
    <property type="molecule type" value="Genomic_DNA"/>
</dbReference>
<comment type="caution">
    <text evidence="12">The sequence shown here is derived from an EMBL/GenBank/DDBJ whole genome shotgun (WGS) entry which is preliminary data.</text>
</comment>
<dbReference type="OrthoDB" id="9808135at2"/>
<gene>
    <name evidence="11 12" type="primary">nhaA</name>
    <name evidence="12" type="ORF">E2F48_12495</name>
</gene>
<sequence>MDSGEPGSLVGAVSSDRRHKELFLSSTPSPPLNPSGRPAAKRVFTRASYPEHRRISAILRKETVGGALLLLATALALILANTPAADGYFALRDTKFGYEPLHLELSVGAWAADGLLAIFFFLAGLELKREFVAGDLRRFSRAIVPVAAAVGGVVVPALIYAAVILTSGSDALRGWAIPTATDIAFALAVLAVVGSHLPGALRIFLLTLAVVDDLIAISIIAFFYSGDIAAAPLLLAVLPLALYAFLAHRFSRFFQRHVMAPWLILLPLGFIVWTLVHASGIHATVAGVLLGFAIPVRPPRKAQAVGSTVPDAEGLADTMEHRIRPLSAGVAVPVFAFFSAGVTIGGASGFLSAITDPIAVGIVLALVVGKPVGILLAVWLVTKAEKANLDPDLSWVDIAGAAILAGIGFTVSLLIAELGFGQGTPEDDHAKVAVLIGSLLAALAAALILRFRNRHYRQIEAKETVDADRDGVPDVFEER</sequence>
<comment type="catalytic activity">
    <reaction evidence="11">
        <text>Na(+)(in) + 2 H(+)(out) = Na(+)(out) + 2 H(+)(in)</text>
        <dbReference type="Rhea" id="RHEA:29251"/>
        <dbReference type="ChEBI" id="CHEBI:15378"/>
        <dbReference type="ChEBI" id="CHEBI:29101"/>
    </reaction>
</comment>
<keyword evidence="13" id="KW-1185">Reference proteome</keyword>
<keyword evidence="2 11" id="KW-0813">Transport</keyword>
<evidence type="ECO:0000256" key="2">
    <source>
        <dbReference type="ARBA" id="ARBA00022448"/>
    </source>
</evidence>
<dbReference type="PANTHER" id="PTHR30341">
    <property type="entry name" value="SODIUM ION/PROTON ANTIPORTER NHAA-RELATED"/>
    <property type="match status" value="1"/>
</dbReference>
<keyword evidence="3 11" id="KW-0050">Antiport</keyword>
<evidence type="ECO:0000313" key="13">
    <source>
        <dbReference type="Proteomes" id="UP000295411"/>
    </source>
</evidence>
<keyword evidence="7 11" id="KW-0915">Sodium</keyword>
<feature type="transmembrane region" description="Helical" evidence="11">
    <location>
        <begin position="105"/>
        <end position="127"/>
    </location>
</feature>
<evidence type="ECO:0000256" key="5">
    <source>
        <dbReference type="ARBA" id="ARBA00022692"/>
    </source>
</evidence>
<feature type="transmembrane region" description="Helical" evidence="11">
    <location>
        <begin position="139"/>
        <end position="163"/>
    </location>
</feature>
<keyword evidence="9 11" id="KW-0472">Membrane</keyword>
<keyword evidence="8 11" id="KW-0406">Ion transport</keyword>
<comment type="subcellular location">
    <subcellularLocation>
        <location evidence="1">Cell inner membrane</location>
        <topology evidence="1">Multi-pass membrane protein</topology>
    </subcellularLocation>
    <subcellularLocation>
        <location evidence="11">Cell membrane</location>
        <topology evidence="11">Multi-pass membrane protein</topology>
    </subcellularLocation>
</comment>
<evidence type="ECO:0000256" key="11">
    <source>
        <dbReference type="HAMAP-Rule" id="MF_01844"/>
    </source>
</evidence>
<reference evidence="12 13" key="1">
    <citation type="submission" date="2019-03" db="EMBL/GenBank/DDBJ databases">
        <title>Arthrobacter sp. nov., an bacterium isolated from biocrust in Mu Us Desert.</title>
        <authorList>
            <person name="Lixiong L."/>
        </authorList>
    </citation>
    <scope>NUCLEOTIDE SEQUENCE [LARGE SCALE GENOMIC DNA]</scope>
    <source>
        <strain evidence="12 13">SLN-3</strain>
    </source>
</reference>
<dbReference type="Gene3D" id="1.20.1530.10">
    <property type="entry name" value="Na+/H+ antiporter like domain"/>
    <property type="match status" value="1"/>
</dbReference>
<dbReference type="AlphaFoldDB" id="A0A4R5TUD3"/>
<protein>
    <recommendedName>
        <fullName evidence="11">Na(+)/H(+) antiporter NhaA</fullName>
    </recommendedName>
    <alternativeName>
        <fullName evidence="11">Sodium/proton antiporter NhaA</fullName>
    </alternativeName>
</protein>
<dbReference type="InterPro" id="IPR023171">
    <property type="entry name" value="Na/H_antiporter_dom_sf"/>
</dbReference>
<name>A0A4R5TUD3_9MICC</name>
<keyword evidence="4 11" id="KW-1003">Cell membrane</keyword>
<dbReference type="GO" id="GO:0005886">
    <property type="term" value="C:plasma membrane"/>
    <property type="evidence" value="ECO:0007669"/>
    <property type="project" value="UniProtKB-SubCell"/>
</dbReference>
<evidence type="ECO:0000256" key="10">
    <source>
        <dbReference type="ARBA" id="ARBA00023201"/>
    </source>
</evidence>
<feature type="transmembrane region" description="Helical" evidence="11">
    <location>
        <begin position="358"/>
        <end position="381"/>
    </location>
</feature>
<keyword evidence="10 11" id="KW-0739">Sodium transport</keyword>
<feature type="transmembrane region" description="Helical" evidence="11">
    <location>
        <begin position="328"/>
        <end position="352"/>
    </location>
</feature>
<dbReference type="InterPro" id="IPR004670">
    <property type="entry name" value="NhaA"/>
</dbReference>
<feature type="transmembrane region" description="Helical" evidence="11">
    <location>
        <begin position="175"/>
        <end position="193"/>
    </location>
</feature>
<organism evidence="12 13">
    <name type="scientific">Arthrobacter crusticola</name>
    <dbReference type="NCBI Taxonomy" id="2547960"/>
    <lineage>
        <taxon>Bacteria</taxon>
        <taxon>Bacillati</taxon>
        <taxon>Actinomycetota</taxon>
        <taxon>Actinomycetes</taxon>
        <taxon>Micrococcales</taxon>
        <taxon>Micrococcaceae</taxon>
        <taxon>Arthrobacter</taxon>
    </lineage>
</organism>
<feature type="transmembrane region" description="Helical" evidence="11">
    <location>
        <begin position="63"/>
        <end position="85"/>
    </location>
</feature>
<comment type="function">
    <text evidence="11">Na(+)/H(+) antiporter that extrudes sodium in exchange for external protons.</text>
</comment>
<accession>A0A4R5TUD3</accession>
<dbReference type="HAMAP" id="MF_01844">
    <property type="entry name" value="NhaA"/>
    <property type="match status" value="1"/>
</dbReference>
<evidence type="ECO:0000256" key="3">
    <source>
        <dbReference type="ARBA" id="ARBA00022449"/>
    </source>
</evidence>
<dbReference type="GO" id="GO:0015385">
    <property type="term" value="F:sodium:proton antiporter activity"/>
    <property type="evidence" value="ECO:0007669"/>
    <property type="project" value="UniProtKB-UniRule"/>
</dbReference>
<evidence type="ECO:0000256" key="9">
    <source>
        <dbReference type="ARBA" id="ARBA00023136"/>
    </source>
</evidence>
<evidence type="ECO:0000313" key="12">
    <source>
        <dbReference type="EMBL" id="TDK24639.1"/>
    </source>
</evidence>
<dbReference type="PANTHER" id="PTHR30341:SF0">
    <property type="entry name" value="NA(+)_H(+) ANTIPORTER NHAA"/>
    <property type="match status" value="1"/>
</dbReference>
<feature type="transmembrane region" description="Helical" evidence="11">
    <location>
        <begin position="432"/>
        <end position="449"/>
    </location>
</feature>
<feature type="transmembrane region" description="Helical" evidence="11">
    <location>
        <begin position="393"/>
        <end position="420"/>
    </location>
</feature>
<comment type="similarity">
    <text evidence="11">Belongs to the NhaA Na(+)/H(+) (TC 2.A.33) antiporter family.</text>
</comment>
<evidence type="ECO:0000256" key="8">
    <source>
        <dbReference type="ARBA" id="ARBA00023065"/>
    </source>
</evidence>
<dbReference type="Pfam" id="PF06965">
    <property type="entry name" value="Na_H_antiport_1"/>
    <property type="match status" value="1"/>
</dbReference>
<dbReference type="Proteomes" id="UP000295411">
    <property type="component" value="Unassembled WGS sequence"/>
</dbReference>
<evidence type="ECO:0000256" key="6">
    <source>
        <dbReference type="ARBA" id="ARBA00022989"/>
    </source>
</evidence>
<feature type="transmembrane region" description="Helical" evidence="11">
    <location>
        <begin position="258"/>
        <end position="275"/>
    </location>
</feature>
<dbReference type="GO" id="GO:0006885">
    <property type="term" value="P:regulation of pH"/>
    <property type="evidence" value="ECO:0007669"/>
    <property type="project" value="UniProtKB-UniRule"/>
</dbReference>
<feature type="transmembrane region" description="Helical" evidence="11">
    <location>
        <begin position="281"/>
        <end position="297"/>
    </location>
</feature>
<proteinExistence type="inferred from homology"/>
<evidence type="ECO:0000256" key="4">
    <source>
        <dbReference type="ARBA" id="ARBA00022475"/>
    </source>
</evidence>
<feature type="transmembrane region" description="Helical" evidence="11">
    <location>
        <begin position="200"/>
        <end position="223"/>
    </location>
</feature>